<organism evidence="2 3">
    <name type="scientific">Paraburkholderia caribensis</name>
    <dbReference type="NCBI Taxonomy" id="75105"/>
    <lineage>
        <taxon>Bacteria</taxon>
        <taxon>Pseudomonadati</taxon>
        <taxon>Pseudomonadota</taxon>
        <taxon>Betaproteobacteria</taxon>
        <taxon>Burkholderiales</taxon>
        <taxon>Burkholderiaceae</taxon>
        <taxon>Paraburkholderia</taxon>
    </lineage>
</organism>
<keyword evidence="3" id="KW-1185">Reference proteome</keyword>
<dbReference type="Proteomes" id="UP001462961">
    <property type="component" value="Unassembled WGS sequence"/>
</dbReference>
<evidence type="ECO:0000256" key="1">
    <source>
        <dbReference type="SAM" id="MobiDB-lite"/>
    </source>
</evidence>
<proteinExistence type="predicted"/>
<feature type="region of interest" description="Disordered" evidence="1">
    <location>
        <begin position="35"/>
        <end position="54"/>
    </location>
</feature>
<comment type="caution">
    <text evidence="2">The sequence shown here is derived from an EMBL/GenBank/DDBJ whole genome shotgun (WGS) entry which is preliminary data.</text>
</comment>
<gene>
    <name evidence="2" type="ORF">VOI32_09125</name>
</gene>
<dbReference type="RefSeq" id="WP_176957057.1">
    <property type="nucleotide sequence ID" value="NZ_CP015960.1"/>
</dbReference>
<evidence type="ECO:0000313" key="3">
    <source>
        <dbReference type="Proteomes" id="UP001462961"/>
    </source>
</evidence>
<dbReference type="EMBL" id="JAYLVJ010000009">
    <property type="protein sequence ID" value="MEO1754082.1"/>
    <property type="molecule type" value="Genomic_DNA"/>
</dbReference>
<sequence>MYPRFLAIASDEASLLRPAARSARSVYESSLDASNVDSGLASGARQPRQIIESG</sequence>
<protein>
    <submittedName>
        <fullName evidence="2">Uncharacterized protein</fullName>
    </submittedName>
</protein>
<accession>A0ABV0DT05</accession>
<evidence type="ECO:0000313" key="2">
    <source>
        <dbReference type="EMBL" id="MEO1754082.1"/>
    </source>
</evidence>
<name>A0ABV0DT05_9BURK</name>
<reference evidence="2 3" key="1">
    <citation type="submission" date="2024-01" db="EMBL/GenBank/DDBJ databases">
        <title>The diversity of rhizobia nodulating Mimosa spp. in eleven states of Brazil covering several biomes is determined by host plant, location, and edaphic factors.</title>
        <authorList>
            <person name="Rouws L."/>
            <person name="Barauna A."/>
            <person name="Beukes C."/>
            <person name="De Faria S.M."/>
            <person name="Gross E."/>
            <person name="Dos Reis Junior F.B."/>
            <person name="Simon M."/>
            <person name="Maluk M."/>
            <person name="Odee D.W."/>
            <person name="Kenicer G."/>
            <person name="Young J.P.W."/>
            <person name="Reis V.M."/>
            <person name="Zilli J."/>
            <person name="James E.K."/>
        </authorList>
    </citation>
    <scope>NUCLEOTIDE SEQUENCE [LARGE SCALE GENOMIC DNA]</scope>
    <source>
        <strain evidence="2 3">JHI1651</strain>
    </source>
</reference>